<proteinExistence type="predicted"/>
<evidence type="ECO:0000256" key="1">
    <source>
        <dbReference type="SAM" id="MobiDB-lite"/>
    </source>
</evidence>
<gene>
    <name evidence="4" type="ORF">HNS28_03930</name>
</gene>
<evidence type="ECO:0000313" key="4">
    <source>
        <dbReference type="EMBL" id="NQX50632.1"/>
    </source>
</evidence>
<evidence type="ECO:0000313" key="5">
    <source>
        <dbReference type="Proteomes" id="UP000551316"/>
    </source>
</evidence>
<feature type="compositionally biased region" description="Polar residues" evidence="1">
    <location>
        <begin position="228"/>
        <end position="246"/>
    </location>
</feature>
<reference evidence="4 5" key="1">
    <citation type="submission" date="2020-05" db="EMBL/GenBank/DDBJ databases">
        <title>Draft Genome Sequence of Bifidobacterium longum subsp. Infantis BI-G201, a Commercialization Strain.</title>
        <authorList>
            <person name="Song J."/>
            <person name="Xu Y."/>
            <person name="Han D."/>
            <person name="Teng Q."/>
            <person name="Jiang D."/>
            <person name="Liu Q."/>
        </authorList>
    </citation>
    <scope>NUCLEOTIDE SEQUENCE [LARGE SCALE GENOMIC DNA]</scope>
    <source>
        <strain evidence="4 5">BI-G201</strain>
    </source>
</reference>
<organism evidence="4 5">
    <name type="scientific">Bifidobacterium longum subsp. infantis</name>
    <dbReference type="NCBI Taxonomy" id="1682"/>
    <lineage>
        <taxon>Bacteria</taxon>
        <taxon>Bacillati</taxon>
        <taxon>Actinomycetota</taxon>
        <taxon>Actinomycetes</taxon>
        <taxon>Bifidobacteriales</taxon>
        <taxon>Bifidobacteriaceae</taxon>
        <taxon>Bifidobacterium</taxon>
    </lineage>
</organism>
<protein>
    <submittedName>
        <fullName evidence="4">DEAD/DEAH box helicase family protein</fullName>
    </submittedName>
</protein>
<sequence>MTVPNGKRVPTPSDQRRCKPLTDQVLLDHFTKRDSQFHNVVGLYPLSKDSKVWFLAIDFDDDGWKEEIIVTKRVCENHGLHPIMERSRSGDGGHLCMFFSEEIEAAQAREMGTALLSEAAQKTHIRFRSYDRMFPNQDLLPSGGFGNLIALPLQRLARDAGNSVFVDEQFNPYADQWAFLDSVRRITAQQVNAIATLASANTGPLGNLAKFDSPIPHAVGQEKETDKQAPTTGNGSLRTGSRTPLSNADVPETITIIERSMLEISKTNLTPLAQNAVRRLAAFANPDFYRAQAMRQPVYNKPRIIYCGEETVDSILLPRGCRESVAALLTDAGCTVTFDDERNQGKRIRVKFIGSLRAPQSEAAKTMLEYDDGILVAPTGFGETVIAADLIAKRKTNTLIIIRSSSLMEQWRDRLEQFLTVKAKLPPLLTPTGRIIRRQHRYGHELCRDTSQGYCRLRTFPDYLG</sequence>
<dbReference type="InterPro" id="IPR054347">
    <property type="entry name" value="TOTE_primase"/>
</dbReference>
<dbReference type="GO" id="GO:0016787">
    <property type="term" value="F:hydrolase activity"/>
    <property type="evidence" value="ECO:0007669"/>
    <property type="project" value="InterPro"/>
</dbReference>
<dbReference type="GO" id="GO:0005524">
    <property type="term" value="F:ATP binding"/>
    <property type="evidence" value="ECO:0007669"/>
    <property type="project" value="InterPro"/>
</dbReference>
<dbReference type="Pfam" id="PF22548">
    <property type="entry name" value="AEP-TOTE"/>
    <property type="match status" value="1"/>
</dbReference>
<comment type="caution">
    <text evidence="4">The sequence shown here is derived from an EMBL/GenBank/DDBJ whole genome shotgun (WGS) entry which is preliminary data.</text>
</comment>
<name>A0A7D4XWP7_BIFLI</name>
<dbReference type="SUPFAM" id="SSF52540">
    <property type="entry name" value="P-loop containing nucleoside triphosphate hydrolases"/>
    <property type="match status" value="1"/>
</dbReference>
<keyword evidence="4" id="KW-0378">Hydrolase</keyword>
<dbReference type="EMBL" id="JABNND010000006">
    <property type="protein sequence ID" value="NQX50632.1"/>
    <property type="molecule type" value="Genomic_DNA"/>
</dbReference>
<feature type="region of interest" description="Disordered" evidence="1">
    <location>
        <begin position="219"/>
        <end position="246"/>
    </location>
</feature>
<dbReference type="GO" id="GO:0004386">
    <property type="term" value="F:helicase activity"/>
    <property type="evidence" value="ECO:0007669"/>
    <property type="project" value="UniProtKB-KW"/>
</dbReference>
<keyword evidence="4" id="KW-0347">Helicase</keyword>
<feature type="domain" description="Helicase/UvrB N-terminal" evidence="2">
    <location>
        <begin position="355"/>
        <end position="423"/>
    </location>
</feature>
<feature type="domain" description="TOTE conflict system primase" evidence="3">
    <location>
        <begin position="14"/>
        <end position="193"/>
    </location>
</feature>
<dbReference type="InterPro" id="IPR006935">
    <property type="entry name" value="Helicase/UvrB_N"/>
</dbReference>
<evidence type="ECO:0000259" key="2">
    <source>
        <dbReference type="Pfam" id="PF04851"/>
    </source>
</evidence>
<dbReference type="GO" id="GO:0003677">
    <property type="term" value="F:DNA binding"/>
    <property type="evidence" value="ECO:0007669"/>
    <property type="project" value="InterPro"/>
</dbReference>
<dbReference type="Gene3D" id="3.40.50.300">
    <property type="entry name" value="P-loop containing nucleotide triphosphate hydrolases"/>
    <property type="match status" value="1"/>
</dbReference>
<keyword evidence="4" id="KW-0067">ATP-binding</keyword>
<dbReference type="Proteomes" id="UP000551316">
    <property type="component" value="Unassembled WGS sequence"/>
</dbReference>
<dbReference type="Pfam" id="PF04851">
    <property type="entry name" value="ResIII"/>
    <property type="match status" value="1"/>
</dbReference>
<evidence type="ECO:0000259" key="3">
    <source>
        <dbReference type="Pfam" id="PF22548"/>
    </source>
</evidence>
<accession>A0A7D4XWP7</accession>
<keyword evidence="4" id="KW-0547">Nucleotide-binding</keyword>
<dbReference type="AlphaFoldDB" id="A0A7D4XWP7"/>
<dbReference type="InterPro" id="IPR027417">
    <property type="entry name" value="P-loop_NTPase"/>
</dbReference>